<proteinExistence type="predicted"/>
<protein>
    <submittedName>
        <fullName evidence="2">HNH endonuclease</fullName>
    </submittedName>
</protein>
<dbReference type="EMBL" id="JACEOL010000016">
    <property type="protein sequence ID" value="MBA4601717.1"/>
    <property type="molecule type" value="Genomic_DNA"/>
</dbReference>
<feature type="transmembrane region" description="Helical" evidence="1">
    <location>
        <begin position="183"/>
        <end position="205"/>
    </location>
</feature>
<feature type="transmembrane region" description="Helical" evidence="1">
    <location>
        <begin position="136"/>
        <end position="153"/>
    </location>
</feature>
<keyword evidence="1" id="KW-0472">Membrane</keyword>
<sequence length="616" mass="67213">MLKQKQLVQFLLVLLLIVLAGSIIWGSDAVYAGGSFDVPEINEEFNQFDQAPPSQQEQPGNTMPVTEEKGFWDSVTEPFTKAWDWTTDKISDAVDWTTEKASAFWDWLTGVLSKITDVVVDALAATWDWIVKFKEYIAFAGVLILGIALCFFAPPLGVSVLTGMALSLVIGAGLNGWKFDKMVFLEAAIGGLLGLVGGGITGGASRAMASGFGKKLVTGVANSKVLGPLARGGGKLISKLPKPMQQVFGKAGLIGSVEGAGTSIADDLLHGRKINWKKALLSGVAGAALVGAGAFIIPKVEPIVNKVTTAFKKAPVVQAAKRVDDCLPFAYQQQPGNYTAVAISPFAEFAKCISAPEPGVSSTKWLSNTERQKIKEENIRKYGIESKSSKTYNPHKDAGKIVERENGKKVITYYDGRTRVIIHSEHAGQKVSIDVNGSEYKVPFDNDGFPDFEEWTDYTTTLNVDQYLLNDKTQFKLLSKRVAKDLQSDEKLRKNIDNTFLEVLEKGVGVQNGPAKAKLEKFINDNSDILQNLTNEEKNALISGRGSASIISKLNNNPELKSKFLQANTDWIKKGNDPVGYTWHHHQDEGKMQLVKTRVHGNIRHTGGRQIWAGGR</sequence>
<accession>A0A7W2AQW9</accession>
<organism evidence="2 3">
    <name type="scientific">Thermoactinomyces mirandus</name>
    <dbReference type="NCBI Taxonomy" id="2756294"/>
    <lineage>
        <taxon>Bacteria</taxon>
        <taxon>Bacillati</taxon>
        <taxon>Bacillota</taxon>
        <taxon>Bacilli</taxon>
        <taxon>Bacillales</taxon>
        <taxon>Thermoactinomycetaceae</taxon>
        <taxon>Thermoactinomyces</taxon>
    </lineage>
</organism>
<name>A0A7W2AQW9_9BACL</name>
<keyword evidence="2" id="KW-0378">Hydrolase</keyword>
<comment type="caution">
    <text evidence="2">The sequence shown here is derived from an EMBL/GenBank/DDBJ whole genome shotgun (WGS) entry which is preliminary data.</text>
</comment>
<dbReference type="Proteomes" id="UP000538292">
    <property type="component" value="Unassembled WGS sequence"/>
</dbReference>
<keyword evidence="2" id="KW-0540">Nuclease</keyword>
<keyword evidence="1" id="KW-0812">Transmembrane</keyword>
<keyword evidence="1" id="KW-1133">Transmembrane helix</keyword>
<evidence type="ECO:0000313" key="3">
    <source>
        <dbReference type="Proteomes" id="UP000538292"/>
    </source>
</evidence>
<keyword evidence="2" id="KW-0255">Endonuclease</keyword>
<dbReference type="RefSeq" id="WP_181738508.1">
    <property type="nucleotide sequence ID" value="NZ_JACEOL010000016.1"/>
</dbReference>
<evidence type="ECO:0000256" key="1">
    <source>
        <dbReference type="SAM" id="Phobius"/>
    </source>
</evidence>
<dbReference type="Pfam" id="PF12639">
    <property type="entry name" value="Colicin-DNase"/>
    <property type="match status" value="1"/>
</dbReference>
<gene>
    <name evidence="2" type="ORF">H2C83_05145</name>
</gene>
<keyword evidence="3" id="KW-1185">Reference proteome</keyword>
<dbReference type="GO" id="GO:0004519">
    <property type="term" value="F:endonuclease activity"/>
    <property type="evidence" value="ECO:0007669"/>
    <property type="project" value="UniProtKB-KW"/>
</dbReference>
<evidence type="ECO:0000313" key="2">
    <source>
        <dbReference type="EMBL" id="MBA4601717.1"/>
    </source>
</evidence>
<reference evidence="2 3" key="1">
    <citation type="submission" date="2020-07" db="EMBL/GenBank/DDBJ databases">
        <title>Thermoactinomyces phylogeny.</title>
        <authorList>
            <person name="Dunlap C."/>
        </authorList>
    </citation>
    <scope>NUCLEOTIDE SEQUENCE [LARGE SCALE GENOMIC DNA]</scope>
    <source>
        <strain evidence="2 3">AMNI-1</strain>
    </source>
</reference>
<dbReference type="AlphaFoldDB" id="A0A7W2AQW9"/>